<evidence type="ECO:0000313" key="3">
    <source>
        <dbReference type="Proteomes" id="UP000664859"/>
    </source>
</evidence>
<keyword evidence="3" id="KW-1185">Reference proteome</keyword>
<dbReference type="PANTHER" id="PTHR38436:SF3">
    <property type="entry name" value="CARBOXYMETHYLENEBUTENOLIDASE-RELATED"/>
    <property type="match status" value="1"/>
</dbReference>
<organism evidence="2 3">
    <name type="scientific">Tribonema minus</name>
    <dbReference type="NCBI Taxonomy" id="303371"/>
    <lineage>
        <taxon>Eukaryota</taxon>
        <taxon>Sar</taxon>
        <taxon>Stramenopiles</taxon>
        <taxon>Ochrophyta</taxon>
        <taxon>PX clade</taxon>
        <taxon>Xanthophyceae</taxon>
        <taxon>Tribonematales</taxon>
        <taxon>Tribonemataceae</taxon>
        <taxon>Tribonema</taxon>
    </lineage>
</organism>
<sequence length="82" mass="9102">MDWMLPGVDPSETNDRTVQVPFVAVITFKGDKLQSERIYWDQATVLKQLGLIKLDFVPGKAEATKAADQSAVPSNGLMDRHD</sequence>
<evidence type="ECO:0000256" key="1">
    <source>
        <dbReference type="SAM" id="MobiDB-lite"/>
    </source>
</evidence>
<proteinExistence type="predicted"/>
<reference evidence="2" key="1">
    <citation type="submission" date="2021-02" db="EMBL/GenBank/DDBJ databases">
        <title>First Annotated Genome of the Yellow-green Alga Tribonema minus.</title>
        <authorList>
            <person name="Mahan K.M."/>
        </authorList>
    </citation>
    <scope>NUCLEOTIDE SEQUENCE</scope>
    <source>
        <strain evidence="2">UTEX B ZZ1240</strain>
    </source>
</reference>
<dbReference type="Proteomes" id="UP000664859">
    <property type="component" value="Unassembled WGS sequence"/>
</dbReference>
<dbReference type="EMBL" id="JAFCMP010000071">
    <property type="protein sequence ID" value="KAG5188325.1"/>
    <property type="molecule type" value="Genomic_DNA"/>
</dbReference>
<comment type="caution">
    <text evidence="2">The sequence shown here is derived from an EMBL/GenBank/DDBJ whole genome shotgun (WGS) entry which is preliminary data.</text>
</comment>
<dbReference type="SUPFAM" id="SSF54427">
    <property type="entry name" value="NTF2-like"/>
    <property type="match status" value="1"/>
</dbReference>
<dbReference type="InterPro" id="IPR032710">
    <property type="entry name" value="NTF2-like_dom_sf"/>
</dbReference>
<dbReference type="PANTHER" id="PTHR38436">
    <property type="entry name" value="POLYKETIDE CYCLASE SNOAL-LIKE DOMAIN"/>
    <property type="match status" value="1"/>
</dbReference>
<dbReference type="GO" id="GO:0030638">
    <property type="term" value="P:polyketide metabolic process"/>
    <property type="evidence" value="ECO:0007669"/>
    <property type="project" value="InterPro"/>
</dbReference>
<dbReference type="OrthoDB" id="5440at2759"/>
<name>A0A835Z796_9STRA</name>
<feature type="region of interest" description="Disordered" evidence="1">
    <location>
        <begin position="61"/>
        <end position="82"/>
    </location>
</feature>
<dbReference type="AlphaFoldDB" id="A0A835Z796"/>
<gene>
    <name evidence="2" type="ORF">JKP88DRAFT_27785</name>
</gene>
<evidence type="ECO:0000313" key="2">
    <source>
        <dbReference type="EMBL" id="KAG5188325.1"/>
    </source>
</evidence>
<protein>
    <submittedName>
        <fullName evidence="2">Uncharacterized protein</fullName>
    </submittedName>
</protein>
<accession>A0A835Z796</accession>
<dbReference type="InterPro" id="IPR009959">
    <property type="entry name" value="Cyclase_SnoaL-like"/>
</dbReference>
<dbReference type="Gene3D" id="3.10.450.50">
    <property type="match status" value="1"/>
</dbReference>